<dbReference type="HOGENOM" id="CLU_1467892_0_0_1"/>
<gene>
    <name evidence="1" type="ORF">AUEXF2481DRAFT_416032</name>
</gene>
<sequence>MPTMSKPLNSNKHFRKLWSKMEEFSSTTDPRSIFKAERIARHLLGYLPHLPPFFAVRCYMCLSYGDDPEYLGYAQLAVKTVKWSIANLPGERTETQRIVEDLLLRGAEKGLLYAEKDMERFEEIQRAYRASGYSRNFNGGHLLHYGGRSDEGELERYAGDLGLANVVDVRLPPFSRRRRVASKP</sequence>
<dbReference type="OrthoDB" id="10289799at2759"/>
<evidence type="ECO:0000313" key="2">
    <source>
        <dbReference type="Proteomes" id="UP000030641"/>
    </source>
</evidence>
<dbReference type="AlphaFoldDB" id="A0A074Y9T3"/>
<dbReference type="Proteomes" id="UP000030641">
    <property type="component" value="Unassembled WGS sequence"/>
</dbReference>
<evidence type="ECO:0000313" key="1">
    <source>
        <dbReference type="EMBL" id="KEQ92719.1"/>
    </source>
</evidence>
<name>A0A074Y9T3_AURSE</name>
<dbReference type="GeneID" id="25366916"/>
<dbReference type="RefSeq" id="XP_013341254.1">
    <property type="nucleotide sequence ID" value="XM_013485800.1"/>
</dbReference>
<organism evidence="1 2">
    <name type="scientific">Aureobasidium subglaciale (strain EXF-2481)</name>
    <name type="common">Aureobasidium pullulans var. subglaciale</name>
    <dbReference type="NCBI Taxonomy" id="1043005"/>
    <lineage>
        <taxon>Eukaryota</taxon>
        <taxon>Fungi</taxon>
        <taxon>Dikarya</taxon>
        <taxon>Ascomycota</taxon>
        <taxon>Pezizomycotina</taxon>
        <taxon>Dothideomycetes</taxon>
        <taxon>Dothideomycetidae</taxon>
        <taxon>Dothideales</taxon>
        <taxon>Saccotheciaceae</taxon>
        <taxon>Aureobasidium</taxon>
    </lineage>
</organism>
<reference evidence="1 2" key="1">
    <citation type="journal article" date="2014" name="BMC Genomics">
        <title>Genome sequencing of four Aureobasidium pullulans varieties: biotechnological potential, stress tolerance, and description of new species.</title>
        <authorList>
            <person name="Gostin Ar C."/>
            <person name="Ohm R.A."/>
            <person name="Kogej T."/>
            <person name="Sonjak S."/>
            <person name="Turk M."/>
            <person name="Zajc J."/>
            <person name="Zalar P."/>
            <person name="Grube M."/>
            <person name="Sun H."/>
            <person name="Han J."/>
            <person name="Sharma A."/>
            <person name="Chiniquy J."/>
            <person name="Ngan C.Y."/>
            <person name="Lipzen A."/>
            <person name="Barry K."/>
            <person name="Grigoriev I.V."/>
            <person name="Gunde-Cimerman N."/>
        </authorList>
    </citation>
    <scope>NUCLEOTIDE SEQUENCE [LARGE SCALE GENOMIC DNA]</scope>
    <source>
        <strain evidence="1 2">EXF-2481</strain>
    </source>
</reference>
<proteinExistence type="predicted"/>
<protein>
    <submittedName>
        <fullName evidence="1">Uncharacterized protein</fullName>
    </submittedName>
</protein>
<accession>A0A074Y9T3</accession>
<dbReference type="InParanoid" id="A0A074Y9T3"/>
<dbReference type="EMBL" id="KL584769">
    <property type="protein sequence ID" value="KEQ92719.1"/>
    <property type="molecule type" value="Genomic_DNA"/>
</dbReference>
<keyword evidence="2" id="KW-1185">Reference proteome</keyword>